<proteinExistence type="inferred from homology"/>
<dbReference type="SUPFAM" id="SSF52058">
    <property type="entry name" value="L domain-like"/>
    <property type="match status" value="1"/>
</dbReference>
<keyword evidence="1" id="KW-0433">Leucine-rich repeat</keyword>
<comment type="caution">
    <text evidence="5">The sequence shown here is derived from an EMBL/GenBank/DDBJ whole genome shotgun (WGS) entry which is preliminary data.</text>
</comment>
<dbReference type="InterPro" id="IPR032675">
    <property type="entry name" value="LRR_dom_sf"/>
</dbReference>
<feature type="compositionally biased region" description="Basic and acidic residues" evidence="4">
    <location>
        <begin position="162"/>
        <end position="171"/>
    </location>
</feature>
<evidence type="ECO:0000256" key="4">
    <source>
        <dbReference type="SAM" id="MobiDB-lite"/>
    </source>
</evidence>
<dbReference type="Gene3D" id="3.80.10.10">
    <property type="entry name" value="Ribonuclease Inhibitor"/>
    <property type="match status" value="1"/>
</dbReference>
<evidence type="ECO:0000256" key="3">
    <source>
        <dbReference type="ARBA" id="ARBA00025777"/>
    </source>
</evidence>
<sequence>MEARIVKEIKGAKPADVKELLLDECKSDKIVGLTDEFSGLATLSLANVGLKSLEGLPKLPLLTTINLADNHLESGLEVLVQNCPMLNHVNLAANPIKLCSNVFFDCYRAHHKICIKLIHLNIFQNLSYPDSYISQPSEKGDETDVPQKKVKNDGEPMDSSEVESKESAMES</sequence>
<dbReference type="EMBL" id="JAKKPZ010000460">
    <property type="protein sequence ID" value="KAI1694912.1"/>
    <property type="molecule type" value="Genomic_DNA"/>
</dbReference>
<organism evidence="5 6">
    <name type="scientific">Ditylenchus destructor</name>
    <dbReference type="NCBI Taxonomy" id="166010"/>
    <lineage>
        <taxon>Eukaryota</taxon>
        <taxon>Metazoa</taxon>
        <taxon>Ecdysozoa</taxon>
        <taxon>Nematoda</taxon>
        <taxon>Chromadorea</taxon>
        <taxon>Rhabditida</taxon>
        <taxon>Tylenchina</taxon>
        <taxon>Tylenchomorpha</taxon>
        <taxon>Sphaerularioidea</taxon>
        <taxon>Anguinidae</taxon>
        <taxon>Anguininae</taxon>
        <taxon>Ditylenchus</taxon>
    </lineage>
</organism>
<feature type="compositionally biased region" description="Basic and acidic residues" evidence="4">
    <location>
        <begin position="138"/>
        <end position="154"/>
    </location>
</feature>
<evidence type="ECO:0000313" key="6">
    <source>
        <dbReference type="Proteomes" id="UP001201812"/>
    </source>
</evidence>
<dbReference type="PANTHER" id="PTHR11375">
    <property type="entry name" value="ACIDIC LEUCINE-RICH NUCLEAR PHOSPHOPROTEIN 32"/>
    <property type="match status" value="1"/>
</dbReference>
<reference evidence="5" key="1">
    <citation type="submission" date="2022-01" db="EMBL/GenBank/DDBJ databases">
        <title>Genome Sequence Resource for Two Populations of Ditylenchus destructor, the Migratory Endoparasitic Phytonematode.</title>
        <authorList>
            <person name="Zhang H."/>
            <person name="Lin R."/>
            <person name="Xie B."/>
        </authorList>
    </citation>
    <scope>NUCLEOTIDE SEQUENCE</scope>
    <source>
        <strain evidence="5">BazhouSP</strain>
    </source>
</reference>
<keyword evidence="2" id="KW-0677">Repeat</keyword>
<feature type="region of interest" description="Disordered" evidence="4">
    <location>
        <begin position="134"/>
        <end position="171"/>
    </location>
</feature>
<protein>
    <submittedName>
        <fullName evidence="5">Acidic leucine-rich nuclear phosphoprotein 32 family member A</fullName>
    </submittedName>
</protein>
<evidence type="ECO:0000256" key="2">
    <source>
        <dbReference type="ARBA" id="ARBA00022737"/>
    </source>
</evidence>
<dbReference type="GO" id="GO:0042393">
    <property type="term" value="F:histone binding"/>
    <property type="evidence" value="ECO:0007669"/>
    <property type="project" value="TreeGrafter"/>
</dbReference>
<comment type="similarity">
    <text evidence="3">Belongs to the ANP32 family.</text>
</comment>
<evidence type="ECO:0000256" key="1">
    <source>
        <dbReference type="ARBA" id="ARBA00022614"/>
    </source>
</evidence>
<dbReference type="Proteomes" id="UP001201812">
    <property type="component" value="Unassembled WGS sequence"/>
</dbReference>
<dbReference type="InterPro" id="IPR045081">
    <property type="entry name" value="AN32"/>
</dbReference>
<gene>
    <name evidence="5" type="ORF">DdX_19863</name>
</gene>
<keyword evidence="6" id="KW-1185">Reference proteome</keyword>
<dbReference type="GO" id="GO:0005634">
    <property type="term" value="C:nucleus"/>
    <property type="evidence" value="ECO:0007669"/>
    <property type="project" value="TreeGrafter"/>
</dbReference>
<dbReference type="PANTHER" id="PTHR11375:SF0">
    <property type="entry name" value="ACIDIC LEUCINE-RICH NUCLEAR PHOSPHOPROTEIN 32 FAMILY MEMBER A"/>
    <property type="match status" value="1"/>
</dbReference>
<accession>A0AAD4MHP5</accession>
<dbReference type="AlphaFoldDB" id="A0AAD4MHP5"/>
<evidence type="ECO:0000313" key="5">
    <source>
        <dbReference type="EMBL" id="KAI1694912.1"/>
    </source>
</evidence>
<name>A0AAD4MHP5_9BILA</name>